<proteinExistence type="inferred from homology"/>
<evidence type="ECO:0000256" key="10">
    <source>
        <dbReference type="PIRSR" id="PIRSR036696-2"/>
    </source>
</evidence>
<dbReference type="Pfam" id="PF01546">
    <property type="entry name" value="Peptidase_M20"/>
    <property type="match status" value="1"/>
</dbReference>
<feature type="binding site" evidence="10">
    <location>
        <position position="90"/>
    </location>
    <ligand>
        <name>Zn(2+)</name>
        <dbReference type="ChEBI" id="CHEBI:29105"/>
        <label>1</label>
    </ligand>
</feature>
<feature type="binding site" evidence="10">
    <location>
        <position position="57"/>
    </location>
    <ligand>
        <name>Zn(2+)</name>
        <dbReference type="ChEBI" id="CHEBI:29105"/>
        <label>1</label>
    </ligand>
</feature>
<organism evidence="12 13">
    <name type="scientific">Polypedilum vanderplanki</name>
    <name type="common">Sleeping chironomid midge</name>
    <dbReference type="NCBI Taxonomy" id="319348"/>
    <lineage>
        <taxon>Eukaryota</taxon>
        <taxon>Metazoa</taxon>
        <taxon>Ecdysozoa</taxon>
        <taxon>Arthropoda</taxon>
        <taxon>Hexapoda</taxon>
        <taxon>Insecta</taxon>
        <taxon>Pterygota</taxon>
        <taxon>Neoptera</taxon>
        <taxon>Endopterygota</taxon>
        <taxon>Diptera</taxon>
        <taxon>Nematocera</taxon>
        <taxon>Chironomoidea</taxon>
        <taxon>Chironomidae</taxon>
        <taxon>Chironominae</taxon>
        <taxon>Polypedilum</taxon>
        <taxon>Polypedilum</taxon>
    </lineage>
</organism>
<dbReference type="PROSITE" id="PS00758">
    <property type="entry name" value="ARGE_DAPE_CPG2_1"/>
    <property type="match status" value="1"/>
</dbReference>
<evidence type="ECO:0000256" key="3">
    <source>
        <dbReference type="ARBA" id="ARBA00011913"/>
    </source>
</evidence>
<feature type="domain" description="Peptidase M20 dimerisation" evidence="11">
    <location>
        <begin position="166"/>
        <end position="274"/>
    </location>
</feature>
<dbReference type="InterPro" id="IPR011650">
    <property type="entry name" value="Peptidase_M20_dimer"/>
</dbReference>
<evidence type="ECO:0000256" key="8">
    <source>
        <dbReference type="ARBA" id="ARBA00029656"/>
    </source>
</evidence>
<dbReference type="InterPro" id="IPR036264">
    <property type="entry name" value="Bact_exopeptidase_dim_dom"/>
</dbReference>
<protein>
    <recommendedName>
        <fullName evidence="3">N-acyl-aliphatic-L-amino acid amidohydrolase</fullName>
        <ecNumber evidence="3">3.5.1.14</ecNumber>
    </recommendedName>
    <alternativeName>
        <fullName evidence="8">N-acyl-L-amino-acid amidohydrolase</fullName>
    </alternativeName>
</protein>
<feature type="active site" description="Proton acceptor" evidence="9">
    <location>
        <position position="124"/>
    </location>
</feature>
<dbReference type="Pfam" id="PF07687">
    <property type="entry name" value="M20_dimer"/>
    <property type="match status" value="1"/>
</dbReference>
<dbReference type="InterPro" id="IPR052083">
    <property type="entry name" value="Aminoacylase-1_M20A"/>
</dbReference>
<evidence type="ECO:0000256" key="7">
    <source>
        <dbReference type="ARBA" id="ARBA00022833"/>
    </source>
</evidence>
<dbReference type="SUPFAM" id="SSF53187">
    <property type="entry name" value="Zn-dependent exopeptidases"/>
    <property type="match status" value="1"/>
</dbReference>
<dbReference type="GO" id="GO:0046872">
    <property type="term" value="F:metal ion binding"/>
    <property type="evidence" value="ECO:0007669"/>
    <property type="project" value="UniProtKB-KW"/>
</dbReference>
<evidence type="ECO:0000256" key="6">
    <source>
        <dbReference type="ARBA" id="ARBA00022801"/>
    </source>
</evidence>
<dbReference type="AlphaFoldDB" id="A0A9J6CMY3"/>
<evidence type="ECO:0000313" key="13">
    <source>
        <dbReference type="Proteomes" id="UP001107558"/>
    </source>
</evidence>
<dbReference type="Proteomes" id="UP001107558">
    <property type="component" value="Chromosome 1"/>
</dbReference>
<comment type="caution">
    <text evidence="12">The sequence shown here is derived from an EMBL/GenBank/DDBJ whole genome shotgun (WGS) entry which is preliminary data.</text>
</comment>
<dbReference type="EC" id="3.5.1.14" evidence="3"/>
<keyword evidence="13" id="KW-1185">Reference proteome</keyword>
<evidence type="ECO:0000256" key="2">
    <source>
        <dbReference type="ARBA" id="ARBA00006247"/>
    </source>
</evidence>
<evidence type="ECO:0000256" key="1">
    <source>
        <dbReference type="ARBA" id="ARBA00004496"/>
    </source>
</evidence>
<dbReference type="GO" id="GO:0005737">
    <property type="term" value="C:cytoplasm"/>
    <property type="evidence" value="ECO:0007669"/>
    <property type="project" value="UniProtKB-SubCell"/>
</dbReference>
<dbReference type="FunFam" id="1.10.150.900:FF:000001">
    <property type="entry name" value="Aminoacylase-1, putative"/>
    <property type="match status" value="1"/>
</dbReference>
<reference evidence="12" key="1">
    <citation type="submission" date="2021-03" db="EMBL/GenBank/DDBJ databases">
        <title>Chromosome level genome of the anhydrobiotic midge Polypedilum vanderplanki.</title>
        <authorList>
            <person name="Yoshida Y."/>
            <person name="Kikawada T."/>
            <person name="Gusev O."/>
        </authorList>
    </citation>
    <scope>NUCLEOTIDE SEQUENCE</scope>
    <source>
        <strain evidence="12">NIAS01</strain>
        <tissue evidence="12">Whole body or cell culture</tissue>
    </source>
</reference>
<dbReference type="Gene3D" id="3.30.70.360">
    <property type="match status" value="1"/>
</dbReference>
<feature type="binding site" evidence="10">
    <location>
        <position position="152"/>
    </location>
    <ligand>
        <name>Zn(2+)</name>
        <dbReference type="ChEBI" id="CHEBI:29105"/>
        <label>1</label>
    </ligand>
</feature>
<dbReference type="EMBL" id="JADBJN010000001">
    <property type="protein sequence ID" value="KAG5683325.1"/>
    <property type="molecule type" value="Genomic_DNA"/>
</dbReference>
<evidence type="ECO:0000313" key="12">
    <source>
        <dbReference type="EMBL" id="KAG5683325.1"/>
    </source>
</evidence>
<comment type="subcellular location">
    <subcellularLocation>
        <location evidence="1">Cytoplasm</location>
    </subcellularLocation>
</comment>
<dbReference type="InterPro" id="IPR001261">
    <property type="entry name" value="ArgE/DapE_CS"/>
</dbReference>
<dbReference type="NCBIfam" id="TIGR01880">
    <property type="entry name" value="Ac-peptdase-euk"/>
    <property type="match status" value="1"/>
</dbReference>
<evidence type="ECO:0000256" key="4">
    <source>
        <dbReference type="ARBA" id="ARBA00022490"/>
    </source>
</evidence>
<dbReference type="InterPro" id="IPR002933">
    <property type="entry name" value="Peptidase_M20"/>
</dbReference>
<keyword evidence="7 10" id="KW-0862">Zinc</keyword>
<dbReference type="InterPro" id="IPR010159">
    <property type="entry name" value="N-acyl_aa_amidohydrolase"/>
</dbReference>
<dbReference type="GO" id="GO:0004046">
    <property type="term" value="F:aminoacylase activity"/>
    <property type="evidence" value="ECO:0007669"/>
    <property type="project" value="UniProtKB-EC"/>
</dbReference>
<gene>
    <name evidence="12" type="ORF">PVAND_012611</name>
</gene>
<comment type="similarity">
    <text evidence="2">Belongs to the peptidase M20A family.</text>
</comment>
<name>A0A9J6CMY3_POLVA</name>
<feature type="binding site" evidence="10">
    <location>
        <position position="125"/>
    </location>
    <ligand>
        <name>Zn(2+)</name>
        <dbReference type="ChEBI" id="CHEBI:29105"/>
        <label>2</label>
    </ligand>
</feature>
<keyword evidence="4" id="KW-0963">Cytoplasm</keyword>
<dbReference type="PIRSF" id="PIRSF036696">
    <property type="entry name" value="ACY-1"/>
    <property type="match status" value="1"/>
</dbReference>
<evidence type="ECO:0000259" key="11">
    <source>
        <dbReference type="Pfam" id="PF07687"/>
    </source>
</evidence>
<sequence length="378" mass="42927">MTEKSKTDACVEFLKKLAEELKVEFKVSCPAKDDRPTVILSVIGTQPELPAIMLNSHMDVVPVFEEFWTHKPFDADIDEEGKIFARGAQDMKCVGMQYLAAIRRLKRHNVTLKRTIHVTFVPDEEIFGPDGMKAFVNHNDFRQLNVGFLLDEGIASPTNVFSVFYGERTCWQILFRIHGQPGHGSLLLEDTAAESMHFLLNKIYDFRRSQEKMLEDNPILELGDVTTINVTRINGGKQRNVLPAFIELTVDIRMALTVNLDDFEAMINRWAKECGKKIEIEFVTKEPFCPPTKIDDSNAYWTAFKSAVDELNLEIKPLVFPAGTDAAYVRAVGIPAIGFSPMNNTPVLLHDHDEFLHADVYLKGIEIYEKILEKVCNF</sequence>
<dbReference type="Gene3D" id="1.10.150.900">
    <property type="match status" value="1"/>
</dbReference>
<feature type="active site" evidence="9">
    <location>
        <position position="59"/>
    </location>
</feature>
<accession>A0A9J6CMY3</accession>
<evidence type="ECO:0000256" key="5">
    <source>
        <dbReference type="ARBA" id="ARBA00022723"/>
    </source>
</evidence>
<dbReference type="FunFam" id="3.30.70.360:FF:000005">
    <property type="entry name" value="Putative Aminoacylase-1"/>
    <property type="match status" value="1"/>
</dbReference>
<dbReference type="SUPFAM" id="SSF55031">
    <property type="entry name" value="Bacterial exopeptidase dimerisation domain"/>
    <property type="match status" value="1"/>
</dbReference>
<feature type="binding site" evidence="10">
    <location>
        <position position="90"/>
    </location>
    <ligand>
        <name>Zn(2+)</name>
        <dbReference type="ChEBI" id="CHEBI:29105"/>
        <label>2</label>
    </ligand>
</feature>
<dbReference type="PANTHER" id="PTHR45892">
    <property type="entry name" value="AMINOACYLASE-1"/>
    <property type="match status" value="1"/>
</dbReference>
<dbReference type="Gene3D" id="3.40.630.10">
    <property type="entry name" value="Zn peptidases"/>
    <property type="match status" value="1"/>
</dbReference>
<comment type="cofactor">
    <cofactor evidence="10">
        <name>Zn(2+)</name>
        <dbReference type="ChEBI" id="CHEBI:29105"/>
    </cofactor>
    <text evidence="10">Binds 2 Zn(2+) ions per subunit.</text>
</comment>
<feature type="binding site" evidence="10">
    <location>
        <position position="350"/>
    </location>
    <ligand>
        <name>Zn(2+)</name>
        <dbReference type="ChEBI" id="CHEBI:29105"/>
        <label>2</label>
    </ligand>
</feature>
<keyword evidence="5 10" id="KW-0479">Metal-binding</keyword>
<dbReference type="PANTHER" id="PTHR45892:SF1">
    <property type="entry name" value="AMINOACYLASE-1"/>
    <property type="match status" value="1"/>
</dbReference>
<dbReference type="OrthoDB" id="3064516at2759"/>
<dbReference type="GO" id="GO:0006520">
    <property type="term" value="P:amino acid metabolic process"/>
    <property type="evidence" value="ECO:0007669"/>
    <property type="project" value="InterPro"/>
</dbReference>
<evidence type="ECO:0000256" key="9">
    <source>
        <dbReference type="PIRSR" id="PIRSR036696-1"/>
    </source>
</evidence>
<keyword evidence="6" id="KW-0378">Hydrolase</keyword>